<dbReference type="GO" id="GO:0000209">
    <property type="term" value="P:protein polyubiquitination"/>
    <property type="evidence" value="ECO:0007669"/>
    <property type="project" value="TreeGrafter"/>
</dbReference>
<organism evidence="12 13">
    <name type="scientific">Dinothrombium tinctorium</name>
    <dbReference type="NCBI Taxonomy" id="1965070"/>
    <lineage>
        <taxon>Eukaryota</taxon>
        <taxon>Metazoa</taxon>
        <taxon>Ecdysozoa</taxon>
        <taxon>Arthropoda</taxon>
        <taxon>Chelicerata</taxon>
        <taxon>Arachnida</taxon>
        <taxon>Acari</taxon>
        <taxon>Acariformes</taxon>
        <taxon>Trombidiformes</taxon>
        <taxon>Prostigmata</taxon>
        <taxon>Anystina</taxon>
        <taxon>Parasitengona</taxon>
        <taxon>Trombidioidea</taxon>
        <taxon>Trombidiidae</taxon>
        <taxon>Dinothrombium</taxon>
    </lineage>
</organism>
<dbReference type="PANTHER" id="PTHR11254:SF67">
    <property type="entry name" value="E3 UBIQUITIN-PROTEIN LIGASE HUWE1"/>
    <property type="match status" value="1"/>
</dbReference>
<feature type="compositionally biased region" description="Basic and acidic residues" evidence="10">
    <location>
        <begin position="478"/>
        <end position="495"/>
    </location>
</feature>
<dbReference type="GO" id="GO:0061630">
    <property type="term" value="F:ubiquitin protein ligase activity"/>
    <property type="evidence" value="ECO:0007669"/>
    <property type="project" value="UniProtKB-EC"/>
</dbReference>
<comment type="subcellular location">
    <subcellularLocation>
        <location evidence="2">Nucleus</location>
    </subcellularLocation>
</comment>
<dbReference type="SUPFAM" id="SSF56204">
    <property type="entry name" value="Hect, E3 ligase catalytic domain"/>
    <property type="match status" value="1"/>
</dbReference>
<dbReference type="OrthoDB" id="423283at2759"/>
<dbReference type="STRING" id="1965070.A0A3S3Q0V1"/>
<evidence type="ECO:0000259" key="11">
    <source>
        <dbReference type="PROSITE" id="PS50237"/>
    </source>
</evidence>
<comment type="pathway">
    <text evidence="3">Protein modification; protein ubiquitination.</text>
</comment>
<feature type="region of interest" description="Disordered" evidence="10">
    <location>
        <begin position="195"/>
        <end position="232"/>
    </location>
</feature>
<dbReference type="GO" id="GO:0006511">
    <property type="term" value="P:ubiquitin-dependent protein catabolic process"/>
    <property type="evidence" value="ECO:0007669"/>
    <property type="project" value="TreeGrafter"/>
</dbReference>
<feature type="compositionally biased region" description="Low complexity" evidence="10">
    <location>
        <begin position="399"/>
        <end position="414"/>
    </location>
</feature>
<dbReference type="Pfam" id="PF00632">
    <property type="entry name" value="HECT"/>
    <property type="match status" value="1"/>
</dbReference>
<evidence type="ECO:0000256" key="3">
    <source>
        <dbReference type="ARBA" id="ARBA00004906"/>
    </source>
</evidence>
<evidence type="ECO:0000256" key="4">
    <source>
        <dbReference type="ARBA" id="ARBA00012485"/>
    </source>
</evidence>
<protein>
    <recommendedName>
        <fullName evidence="4">HECT-type E3 ubiquitin transferase</fullName>
        <ecNumber evidence="4">2.3.2.26</ecNumber>
    </recommendedName>
</protein>
<dbReference type="InterPro" id="IPR035983">
    <property type="entry name" value="Hect_E3_ubiquitin_ligase"/>
</dbReference>
<comment type="caution">
    <text evidence="12">The sequence shown here is derived from an EMBL/GenBank/DDBJ whole genome shotgun (WGS) entry which is preliminary data.</text>
</comment>
<dbReference type="Gene3D" id="3.90.1750.10">
    <property type="entry name" value="Hect, E3 ligase catalytic domains"/>
    <property type="match status" value="1"/>
</dbReference>
<dbReference type="FunFam" id="3.30.2160.10:FF:000007">
    <property type="entry name" value="E3 ubiquitin-protein ligase HUWE1 isoform X2"/>
    <property type="match status" value="1"/>
</dbReference>
<evidence type="ECO:0000256" key="10">
    <source>
        <dbReference type="SAM" id="MobiDB-lite"/>
    </source>
</evidence>
<dbReference type="EC" id="2.3.2.26" evidence="4"/>
<feature type="compositionally biased region" description="Polar residues" evidence="10">
    <location>
        <begin position="496"/>
        <end position="511"/>
    </location>
</feature>
<comment type="similarity">
    <text evidence="8">Belongs to the UPL family. TOM1/PTR1 subfamily.</text>
</comment>
<keyword evidence="13" id="KW-1185">Reference proteome</keyword>
<evidence type="ECO:0000256" key="8">
    <source>
        <dbReference type="ARBA" id="ARBA00034494"/>
    </source>
</evidence>
<evidence type="ECO:0000256" key="1">
    <source>
        <dbReference type="ARBA" id="ARBA00000885"/>
    </source>
</evidence>
<feature type="region of interest" description="Disordered" evidence="10">
    <location>
        <begin position="390"/>
        <end position="414"/>
    </location>
</feature>
<feature type="non-terminal residue" evidence="12">
    <location>
        <position position="1"/>
    </location>
</feature>
<dbReference type="PANTHER" id="PTHR11254">
    <property type="entry name" value="HECT DOMAIN UBIQUITIN-PROTEIN LIGASE"/>
    <property type="match status" value="1"/>
</dbReference>
<evidence type="ECO:0000256" key="2">
    <source>
        <dbReference type="ARBA" id="ARBA00004123"/>
    </source>
</evidence>
<keyword evidence="7" id="KW-0539">Nucleus</keyword>
<dbReference type="SMART" id="SM00119">
    <property type="entry name" value="HECTc"/>
    <property type="match status" value="1"/>
</dbReference>
<gene>
    <name evidence="12" type="ORF">B4U79_13274</name>
</gene>
<reference evidence="12 13" key="1">
    <citation type="journal article" date="2018" name="Gigascience">
        <title>Genomes of trombidid mites reveal novel predicted allergens and laterally-transferred genes associated with secondary metabolism.</title>
        <authorList>
            <person name="Dong X."/>
            <person name="Chaisiri K."/>
            <person name="Xia D."/>
            <person name="Armstrong S.D."/>
            <person name="Fang Y."/>
            <person name="Donnelly M.J."/>
            <person name="Kadowaki T."/>
            <person name="McGarry J.W."/>
            <person name="Darby A.C."/>
            <person name="Makepeace B.L."/>
        </authorList>
    </citation>
    <scope>NUCLEOTIDE SEQUENCE [LARGE SCALE GENOMIC DNA]</scope>
    <source>
        <strain evidence="12">UoL-WK</strain>
    </source>
</reference>
<sequence>TTSGHQVASWLSISLDAALGCRTNVFQIHRSGSGKKSSAPSGTSNHYITIHPQAGPLVCRHVLDTLIALAKTFPHHFLPEQQKDDQKITGKDDISTSTPKVQKDTDFWDILLKLDSLSTNRKGKSAMKSHALNLSFGNLSSQNNENELGSTDIGSSLLAAIIGLLSHPVIKRSSLLTDKLLHLLSHAAFSLPQLPNTQQTASQSSGSAAQASKPESESATEEKEEPRMVKPVVGEEHLRLAVEVLTSKSCSEDGLEDATQLLLRLSRHCEATRNVVFRLLLEGARQLGFTVCQHIRKLSEELKSINLTNKESGEEGDDKNSDRVTKGTLYDRFTQGAVVISAPSHVKHNLSSKEVQLPSMALLTSKTSSQSFFLRVLKVIVPLRKSIKSQKSKVKNQPSETTQETTASSSTNSNLESMEIDISEQQPQQEALSVQLQLDELWDALSSCLLELADAPDHHAVLVLQPAVEAFFLVHASEKEPSSRRDQRNESRDTVHSQVTQDMAPSSPLSKANAIDAQTSSGTNVSLSPDTQKFLQFAETHKVVLNQILRQSTTPLTDGPFSVLVDHTRVLDFDVKRRYFRQELESLDDDTRREDLAVHVRREHVFEDSFRELYRRPAEEWKNRFYIVFEGEEGQDAGGLLREWYTIISREIFNPMYALFTTSPGDRVTYMINSASHCNSNHLQYFKFVGRVIAKAIYDNKLLEAYFTRSFYKHILGKPVKYTDMESEDYSFYQGLVFLLEHDVKELGYELTFSVEVQEFGVTEVRDLKPNGRNIPVTEANKHEYVHLVCQEKMTSAIRTQLDAFLEGFYEIIPKRLISIFNEQELELLISGLPNIDIDDLKMNTEYHKYQANSLQIQWFWRALRSFDQADRAKFLQFVTGTSKVPLQGFAALEGMNGTQKFQIHRDDRSTDRLPSAHTCFNQLDLPAYETYDKLRTMLLKAIHECSEGFGFA</sequence>
<evidence type="ECO:0000256" key="7">
    <source>
        <dbReference type="ARBA" id="ARBA00023242"/>
    </source>
</evidence>
<proteinExistence type="inferred from homology"/>
<dbReference type="InterPro" id="IPR000569">
    <property type="entry name" value="HECT_dom"/>
</dbReference>
<dbReference type="GO" id="GO:0005737">
    <property type="term" value="C:cytoplasm"/>
    <property type="evidence" value="ECO:0007669"/>
    <property type="project" value="TreeGrafter"/>
</dbReference>
<feature type="domain" description="HECT" evidence="11">
    <location>
        <begin position="616"/>
        <end position="953"/>
    </location>
</feature>
<feature type="compositionally biased region" description="Low complexity" evidence="10">
    <location>
        <begin position="195"/>
        <end position="213"/>
    </location>
</feature>
<feature type="active site" description="Glycyl thioester intermediate" evidence="9">
    <location>
        <position position="920"/>
    </location>
</feature>
<evidence type="ECO:0000256" key="9">
    <source>
        <dbReference type="PROSITE-ProRule" id="PRU00104"/>
    </source>
</evidence>
<dbReference type="FunFam" id="3.90.1750.10:FF:000003">
    <property type="entry name" value="E3 ubiquitin-protein ligase UPL1"/>
    <property type="match status" value="1"/>
</dbReference>
<dbReference type="Gene3D" id="3.30.2410.10">
    <property type="entry name" value="Hect, E3 ligase catalytic domain"/>
    <property type="match status" value="1"/>
</dbReference>
<dbReference type="CDD" id="cd00078">
    <property type="entry name" value="HECTc"/>
    <property type="match status" value="1"/>
</dbReference>
<keyword evidence="5" id="KW-0808">Transferase</keyword>
<evidence type="ECO:0000313" key="12">
    <source>
        <dbReference type="EMBL" id="RWS01335.1"/>
    </source>
</evidence>
<dbReference type="EMBL" id="NCKU01009370">
    <property type="protein sequence ID" value="RWS01335.1"/>
    <property type="molecule type" value="Genomic_DNA"/>
</dbReference>
<dbReference type="FunFam" id="3.30.2410.10:FF:000004">
    <property type="entry name" value="E3 ubiquitin-protein ligase HUWE1, variant"/>
    <property type="match status" value="1"/>
</dbReference>
<feature type="region of interest" description="Disordered" evidence="10">
    <location>
        <begin position="478"/>
        <end position="511"/>
    </location>
</feature>
<comment type="catalytic activity">
    <reaction evidence="1">
        <text>S-ubiquitinyl-[E2 ubiquitin-conjugating enzyme]-L-cysteine + [acceptor protein]-L-lysine = [E2 ubiquitin-conjugating enzyme]-L-cysteine + N(6)-ubiquitinyl-[acceptor protein]-L-lysine.</text>
        <dbReference type="EC" id="2.3.2.26"/>
    </reaction>
</comment>
<keyword evidence="6 9" id="KW-0833">Ubl conjugation pathway</keyword>
<dbReference type="InterPro" id="IPR050409">
    <property type="entry name" value="E3_ubiq-protein_ligase"/>
</dbReference>
<dbReference type="AlphaFoldDB" id="A0A3S3Q0V1"/>
<dbReference type="GO" id="GO:0005634">
    <property type="term" value="C:nucleus"/>
    <property type="evidence" value="ECO:0007669"/>
    <property type="project" value="UniProtKB-SubCell"/>
</dbReference>
<name>A0A3S3Q0V1_9ACAR</name>
<feature type="non-terminal residue" evidence="12">
    <location>
        <position position="953"/>
    </location>
</feature>
<dbReference type="PROSITE" id="PS50237">
    <property type="entry name" value="HECT"/>
    <property type="match status" value="1"/>
</dbReference>
<feature type="compositionally biased region" description="Basic and acidic residues" evidence="10">
    <location>
        <begin position="214"/>
        <end position="232"/>
    </location>
</feature>
<accession>A0A3S3Q0V1</accession>
<dbReference type="GO" id="GO:0009966">
    <property type="term" value="P:regulation of signal transduction"/>
    <property type="evidence" value="ECO:0007669"/>
    <property type="project" value="UniProtKB-ARBA"/>
</dbReference>
<dbReference type="Proteomes" id="UP000285301">
    <property type="component" value="Unassembled WGS sequence"/>
</dbReference>
<evidence type="ECO:0000256" key="6">
    <source>
        <dbReference type="ARBA" id="ARBA00022786"/>
    </source>
</evidence>
<evidence type="ECO:0000256" key="5">
    <source>
        <dbReference type="ARBA" id="ARBA00022679"/>
    </source>
</evidence>
<evidence type="ECO:0000313" key="13">
    <source>
        <dbReference type="Proteomes" id="UP000285301"/>
    </source>
</evidence>
<dbReference type="Gene3D" id="3.30.2160.10">
    <property type="entry name" value="Hect, E3 ligase catalytic domain"/>
    <property type="match status" value="1"/>
</dbReference>